<keyword evidence="6" id="KW-1185">Reference proteome</keyword>
<name>A0ABT9W4A0_9BACI</name>
<comment type="similarity">
    <text evidence="1 4">Belongs to the GTP cyclohydrolase I type 2/NIF3 family.</text>
</comment>
<dbReference type="RefSeq" id="WP_307397516.1">
    <property type="nucleotide sequence ID" value="NZ_BAAADK010000015.1"/>
</dbReference>
<dbReference type="NCBIfam" id="TIGR00486">
    <property type="entry name" value="YbgI_SA1388"/>
    <property type="match status" value="1"/>
</dbReference>
<evidence type="ECO:0000313" key="5">
    <source>
        <dbReference type="EMBL" id="MDQ0168068.1"/>
    </source>
</evidence>
<dbReference type="Gene3D" id="3.40.1390.30">
    <property type="entry name" value="NIF3 (NGG1p interacting factor 3)-like"/>
    <property type="match status" value="1"/>
</dbReference>
<dbReference type="Pfam" id="PF01784">
    <property type="entry name" value="DUF34_NIF3"/>
    <property type="match status" value="1"/>
</dbReference>
<evidence type="ECO:0000256" key="2">
    <source>
        <dbReference type="ARBA" id="ARBA00022112"/>
    </source>
</evidence>
<dbReference type="SUPFAM" id="SSF102705">
    <property type="entry name" value="NIF3 (NGG1p interacting factor 3)-like"/>
    <property type="match status" value="1"/>
</dbReference>
<gene>
    <name evidence="5" type="ORF">J2S11_003998</name>
</gene>
<proteinExistence type="inferred from homology"/>
<dbReference type="InterPro" id="IPR015867">
    <property type="entry name" value="N-reg_PII/ATP_PRibTrfase_C"/>
</dbReference>
<sequence length="371" mass="41169">MSVQGQTIIQWFEQFSPKHLAEDWDKVGLQIGTLQKEISRVLVTLDITPEVVDEAIAKKAELIIAHHPVIFQSLKHLRTDLPQGKIYEKLIKQDIAVYTAHTNLDITEGGVNDWLAEALQLKDITLLTTTYQEPLKKLVVFVPLYHEGQLRDALGKSGAGHIGQYSHCMFATQGVGSFLPGEGTEPFIGKQGTIEKVDEVRLETIYPASLEKKVLQAMFNAHPYEEVAYDIYPVQQVGKNLGLGRVGKLSQEYTLREFAEHVKENFQIQTCRVVGDLDKTVKKVAVLGGSGSKYLYAALHSGADVYVTGDLDFHTAHDALLKGLALVDPGHHVEKVMITGVQRVLEQFANKAGQKLEVLASEVDTEPFTFL</sequence>
<dbReference type="InterPro" id="IPR036069">
    <property type="entry name" value="DUF34/NIF3_sf"/>
</dbReference>
<dbReference type="Gene3D" id="3.30.70.120">
    <property type="match status" value="1"/>
</dbReference>
<dbReference type="PANTHER" id="PTHR13799:SF14">
    <property type="entry name" value="GTP CYCLOHYDROLASE 1 TYPE 2 HOMOLOG"/>
    <property type="match status" value="1"/>
</dbReference>
<evidence type="ECO:0000256" key="1">
    <source>
        <dbReference type="ARBA" id="ARBA00006964"/>
    </source>
</evidence>
<dbReference type="Proteomes" id="UP001235840">
    <property type="component" value="Unassembled WGS sequence"/>
</dbReference>
<dbReference type="InterPro" id="IPR002678">
    <property type="entry name" value="DUF34/NIF3"/>
</dbReference>
<protein>
    <recommendedName>
        <fullName evidence="2 4">GTP cyclohydrolase 1 type 2 homolog</fullName>
    </recommendedName>
</protein>
<evidence type="ECO:0000313" key="6">
    <source>
        <dbReference type="Proteomes" id="UP001235840"/>
    </source>
</evidence>
<dbReference type="PANTHER" id="PTHR13799">
    <property type="entry name" value="NGG1 INTERACTING FACTOR 3"/>
    <property type="match status" value="1"/>
</dbReference>
<accession>A0ABT9W4A0</accession>
<evidence type="ECO:0000256" key="3">
    <source>
        <dbReference type="ARBA" id="ARBA00022723"/>
    </source>
</evidence>
<reference evidence="5 6" key="1">
    <citation type="submission" date="2023-07" db="EMBL/GenBank/DDBJ databases">
        <title>Genomic Encyclopedia of Type Strains, Phase IV (KMG-IV): sequencing the most valuable type-strain genomes for metagenomic binning, comparative biology and taxonomic classification.</title>
        <authorList>
            <person name="Goeker M."/>
        </authorList>
    </citation>
    <scope>NUCLEOTIDE SEQUENCE [LARGE SCALE GENOMIC DNA]</scope>
    <source>
        <strain evidence="5 6">DSM 12751</strain>
    </source>
</reference>
<evidence type="ECO:0000256" key="4">
    <source>
        <dbReference type="PIRNR" id="PIRNR037489"/>
    </source>
</evidence>
<organism evidence="5 6">
    <name type="scientific">Caldalkalibacillus horti</name>
    <dbReference type="NCBI Taxonomy" id="77523"/>
    <lineage>
        <taxon>Bacteria</taxon>
        <taxon>Bacillati</taxon>
        <taxon>Bacillota</taxon>
        <taxon>Bacilli</taxon>
        <taxon>Bacillales</taxon>
        <taxon>Bacillaceae</taxon>
        <taxon>Caldalkalibacillus</taxon>
    </lineage>
</organism>
<dbReference type="PIRSF" id="PIRSF037489">
    <property type="entry name" value="UCP037489_NIF3_YqfO"/>
    <property type="match status" value="1"/>
</dbReference>
<dbReference type="EMBL" id="JAUSTY010000023">
    <property type="protein sequence ID" value="MDQ0168068.1"/>
    <property type="molecule type" value="Genomic_DNA"/>
</dbReference>
<comment type="caution">
    <text evidence="5">The sequence shown here is derived from an EMBL/GenBank/DDBJ whole genome shotgun (WGS) entry which is preliminary data.</text>
</comment>
<dbReference type="InterPro" id="IPR017221">
    <property type="entry name" value="DUF34/NIF3_bac"/>
</dbReference>
<keyword evidence="3 4" id="KW-0479">Metal-binding</keyword>